<protein>
    <recommendedName>
        <fullName evidence="1">ABC-three component systems C-terminal domain-containing protein</fullName>
    </recommendedName>
</protein>
<name>A0A5J5G8J2_9BACL</name>
<proteinExistence type="predicted"/>
<reference evidence="2 3" key="1">
    <citation type="submission" date="2019-09" db="EMBL/GenBank/DDBJ databases">
        <title>Bacillus ochoae sp. nov., Paenibacillus whitsoniae sp. nov., Paenibacillus spiritus sp. nov. Isolated from the Mars Exploration Rover during spacecraft assembly.</title>
        <authorList>
            <person name="Seuylemezian A."/>
            <person name="Vaishampayan P."/>
        </authorList>
    </citation>
    <scope>NUCLEOTIDE SEQUENCE [LARGE SCALE GENOMIC DNA]</scope>
    <source>
        <strain evidence="2 3">MER_111</strain>
    </source>
</reference>
<dbReference type="AlphaFoldDB" id="A0A5J5G8J2"/>
<keyword evidence="3" id="KW-1185">Reference proteome</keyword>
<evidence type="ECO:0000313" key="3">
    <source>
        <dbReference type="Proteomes" id="UP000367750"/>
    </source>
</evidence>
<organism evidence="2 3">
    <name type="scientific">Paenibacillus spiritus</name>
    <dbReference type="NCBI Taxonomy" id="2496557"/>
    <lineage>
        <taxon>Bacteria</taxon>
        <taxon>Bacillati</taxon>
        <taxon>Bacillota</taxon>
        <taxon>Bacilli</taxon>
        <taxon>Bacillales</taxon>
        <taxon>Paenibacillaceae</taxon>
        <taxon>Paenibacillus</taxon>
    </lineage>
</organism>
<gene>
    <name evidence="2" type="ORF">F4V43_10905</name>
</gene>
<feature type="domain" description="ABC-three component systems C-terminal" evidence="1">
    <location>
        <begin position="289"/>
        <end position="484"/>
    </location>
</feature>
<dbReference type="Proteomes" id="UP000367750">
    <property type="component" value="Unassembled WGS sequence"/>
</dbReference>
<comment type="caution">
    <text evidence="2">The sequence shown here is derived from an EMBL/GenBank/DDBJ whole genome shotgun (WGS) entry which is preliminary data.</text>
</comment>
<sequence>MSLSQISNPFSTGSGGASFEIKVFSSFITEMLIGGVLPNSPIGTIEAVRFQARQLGYHTDDCLISIKSTTATHKIVIQVKHGLAFTQNTVFNDVLSAAWADFTNPQLFNPFYDRIIIVTEPPPRTVINHLIPILHWARNCSSSQEYLSKVATEKFSSQNKQNYLALFRATLDQAKGVSVTDDELWSFLKSLYILNYDFDEPNGQSQANILSKLNILKNPESVESIEGIWARIVVLVMNSNLAAATIVLDQIDKDIRSCFLPINGLSLQNSLKDLSACFLQVKPQVEHFISSFPEQMHEDLEAAMISAHDKINMLSASAIMEWFFESYHLPKINHNFLDGLAQLWKILILLDIAYTEFNLINERIANLVLDPQNGIYRHLVYSTHQDPMPRVVLAYAHRFNKGLYPSVFIHPIIMENHRHSQKSNLCRACGEVYNFGQILVSFCQDSTVGPYGEESNSHRNLESVEILCSNCLFDEITNIQTMSDLQKAIRKVVSND</sequence>
<dbReference type="InterPro" id="IPR046915">
    <property type="entry name" value="ABC-3C_CTD5"/>
</dbReference>
<evidence type="ECO:0000313" key="2">
    <source>
        <dbReference type="EMBL" id="KAA9003922.1"/>
    </source>
</evidence>
<dbReference type="OrthoDB" id="9796370at2"/>
<accession>A0A5J5G8J2</accession>
<dbReference type="EMBL" id="VYKK01000015">
    <property type="protein sequence ID" value="KAA9003922.1"/>
    <property type="molecule type" value="Genomic_DNA"/>
</dbReference>
<evidence type="ECO:0000259" key="1">
    <source>
        <dbReference type="Pfam" id="PF20281"/>
    </source>
</evidence>
<dbReference type="Pfam" id="PF20281">
    <property type="entry name" value="CTD5"/>
    <property type="match status" value="1"/>
</dbReference>
<dbReference type="RefSeq" id="WP_150458277.1">
    <property type="nucleotide sequence ID" value="NZ_VYKK01000015.1"/>
</dbReference>